<evidence type="ECO:0000259" key="1">
    <source>
        <dbReference type="PROSITE" id="PS50097"/>
    </source>
</evidence>
<dbReference type="OrthoDB" id="3217871at2759"/>
<protein>
    <recommendedName>
        <fullName evidence="1">BTB domain-containing protein</fullName>
    </recommendedName>
</protein>
<dbReference type="PROSITE" id="PS50097">
    <property type="entry name" value="BTB"/>
    <property type="match status" value="1"/>
</dbReference>
<evidence type="ECO:0000313" key="2">
    <source>
        <dbReference type="EMBL" id="TEB27391.1"/>
    </source>
</evidence>
<sequence length="309" mass="34949">MKEECKFSTTRSAAIWFDDGNVILQAENKKFRVHKSILALHSPIMNDMFMLGKPDADMGSDSVEDGCPVVEMKDDSASEWEELLSLIYHGYRVTRPNEALSFVQISAMLRLGHKYCFKPYRQEALERFVDAFGSDWDTVVINDEGDIDTDKMRMDDAHSWSDVVNLAFDLRIRQSLPLVCFNAIAHKDYPSYLFEGTEEQKRHRLARSILTSSDNFSVLRAASIYDTCEGEDCQGALTACIDRTYAPKLDVAKGLMIWDDIDSDGLCDRCKEAAQTDFEASRDTLWIALPSVFGLPPWNALDGGHEVED</sequence>
<dbReference type="SUPFAM" id="SSF54695">
    <property type="entry name" value="POZ domain"/>
    <property type="match status" value="1"/>
</dbReference>
<accession>A0A4Y7T086</accession>
<name>A0A4Y7T086_COPMI</name>
<reference evidence="2 3" key="1">
    <citation type="journal article" date="2019" name="Nat. Ecol. Evol.">
        <title>Megaphylogeny resolves global patterns of mushroom evolution.</title>
        <authorList>
            <person name="Varga T."/>
            <person name="Krizsan K."/>
            <person name="Foldi C."/>
            <person name="Dima B."/>
            <person name="Sanchez-Garcia M."/>
            <person name="Sanchez-Ramirez S."/>
            <person name="Szollosi G.J."/>
            <person name="Szarkandi J.G."/>
            <person name="Papp V."/>
            <person name="Albert L."/>
            <person name="Andreopoulos W."/>
            <person name="Angelini C."/>
            <person name="Antonin V."/>
            <person name="Barry K.W."/>
            <person name="Bougher N.L."/>
            <person name="Buchanan P."/>
            <person name="Buyck B."/>
            <person name="Bense V."/>
            <person name="Catcheside P."/>
            <person name="Chovatia M."/>
            <person name="Cooper J."/>
            <person name="Damon W."/>
            <person name="Desjardin D."/>
            <person name="Finy P."/>
            <person name="Geml J."/>
            <person name="Haridas S."/>
            <person name="Hughes K."/>
            <person name="Justo A."/>
            <person name="Karasinski D."/>
            <person name="Kautmanova I."/>
            <person name="Kiss B."/>
            <person name="Kocsube S."/>
            <person name="Kotiranta H."/>
            <person name="LaButti K.M."/>
            <person name="Lechner B.E."/>
            <person name="Liimatainen K."/>
            <person name="Lipzen A."/>
            <person name="Lukacs Z."/>
            <person name="Mihaltcheva S."/>
            <person name="Morgado L.N."/>
            <person name="Niskanen T."/>
            <person name="Noordeloos M.E."/>
            <person name="Ohm R.A."/>
            <person name="Ortiz-Santana B."/>
            <person name="Ovrebo C."/>
            <person name="Racz N."/>
            <person name="Riley R."/>
            <person name="Savchenko A."/>
            <person name="Shiryaev A."/>
            <person name="Soop K."/>
            <person name="Spirin V."/>
            <person name="Szebenyi C."/>
            <person name="Tomsovsky M."/>
            <person name="Tulloss R.E."/>
            <person name="Uehling J."/>
            <person name="Grigoriev I.V."/>
            <person name="Vagvolgyi C."/>
            <person name="Papp T."/>
            <person name="Martin F.M."/>
            <person name="Miettinen O."/>
            <person name="Hibbett D.S."/>
            <person name="Nagy L.G."/>
        </authorList>
    </citation>
    <scope>NUCLEOTIDE SEQUENCE [LARGE SCALE GENOMIC DNA]</scope>
    <source>
        <strain evidence="2 3">FP101781</strain>
    </source>
</reference>
<evidence type="ECO:0000313" key="3">
    <source>
        <dbReference type="Proteomes" id="UP000298030"/>
    </source>
</evidence>
<feature type="domain" description="BTB" evidence="1">
    <location>
        <begin position="20"/>
        <end position="90"/>
    </location>
</feature>
<dbReference type="Pfam" id="PF00651">
    <property type="entry name" value="BTB"/>
    <property type="match status" value="1"/>
</dbReference>
<proteinExistence type="predicted"/>
<comment type="caution">
    <text evidence="2">The sequence shown here is derived from an EMBL/GenBank/DDBJ whole genome shotgun (WGS) entry which is preliminary data.</text>
</comment>
<dbReference type="Gene3D" id="3.30.710.10">
    <property type="entry name" value="Potassium Channel Kv1.1, Chain A"/>
    <property type="match status" value="1"/>
</dbReference>
<dbReference type="InterPro" id="IPR011333">
    <property type="entry name" value="SKP1/BTB/POZ_sf"/>
</dbReference>
<organism evidence="2 3">
    <name type="scientific">Coprinellus micaceus</name>
    <name type="common">Glistening ink-cap mushroom</name>
    <name type="synonym">Coprinus micaceus</name>
    <dbReference type="NCBI Taxonomy" id="71717"/>
    <lineage>
        <taxon>Eukaryota</taxon>
        <taxon>Fungi</taxon>
        <taxon>Dikarya</taxon>
        <taxon>Basidiomycota</taxon>
        <taxon>Agaricomycotina</taxon>
        <taxon>Agaricomycetes</taxon>
        <taxon>Agaricomycetidae</taxon>
        <taxon>Agaricales</taxon>
        <taxon>Agaricineae</taxon>
        <taxon>Psathyrellaceae</taxon>
        <taxon>Coprinellus</taxon>
    </lineage>
</organism>
<dbReference type="CDD" id="cd18186">
    <property type="entry name" value="BTB_POZ_ZBTB_KLHL-like"/>
    <property type="match status" value="1"/>
</dbReference>
<dbReference type="SMART" id="SM00225">
    <property type="entry name" value="BTB"/>
    <property type="match status" value="1"/>
</dbReference>
<dbReference type="Proteomes" id="UP000298030">
    <property type="component" value="Unassembled WGS sequence"/>
</dbReference>
<dbReference type="AlphaFoldDB" id="A0A4Y7T086"/>
<gene>
    <name evidence="2" type="ORF">FA13DRAFT_1794792</name>
</gene>
<dbReference type="InterPro" id="IPR000210">
    <property type="entry name" value="BTB/POZ_dom"/>
</dbReference>
<dbReference type="EMBL" id="QPFP01000040">
    <property type="protein sequence ID" value="TEB27391.1"/>
    <property type="molecule type" value="Genomic_DNA"/>
</dbReference>
<keyword evidence="3" id="KW-1185">Reference proteome</keyword>